<evidence type="ECO:0000259" key="1">
    <source>
        <dbReference type="Pfam" id="PF00535"/>
    </source>
</evidence>
<sequence>MLASNFIDTIERHADNFEFDLLYSDVEIISKNTFKPQIWRRPKSDLERLFHSDYLFGALVVTQNNLEHLTDDAKKNICMIEHQATFSTLRNRKNVHHVFESIVSAREDYLFQKLNSMDNDRLEIAANLASEQGKGFVRALGPTGNWGVRRLAKEKVSISIVIPTRGDKKRIWGIETDLIENVVQSLFQKTTNEEFEIIVVHDVNDAYLDHECSLAMYGNRVKVVPYEKPFNFAEKCNVGTLHSSSQVVVFLNDDIEAIDPWWLDHLVGYLESSEVGAVGPVLLLDNGLVQSAGHVNKPLPANYLSGRTFGEKRFPEPLDVPCEVSGLTAACIAVRREVFDEVGGFCEDLPNNFNDVDFCLKIQATGRSLIWTPLARLYHFETTTRVTTVTEEETQFIKDRWGRTFGVDLYRSRID</sequence>
<name>A0A6J7UQ69_9ZZZZ</name>
<dbReference type="Gene3D" id="3.90.550.10">
    <property type="entry name" value="Spore Coat Polysaccharide Biosynthesis Protein SpsA, Chain A"/>
    <property type="match status" value="1"/>
</dbReference>
<accession>A0A6J7UQ69</accession>
<dbReference type="InterPro" id="IPR029044">
    <property type="entry name" value="Nucleotide-diphossugar_trans"/>
</dbReference>
<dbReference type="SUPFAM" id="SSF53448">
    <property type="entry name" value="Nucleotide-diphospho-sugar transferases"/>
    <property type="match status" value="1"/>
</dbReference>
<feature type="domain" description="Glycosyltransferase 2-like" evidence="1">
    <location>
        <begin position="159"/>
        <end position="342"/>
    </location>
</feature>
<dbReference type="Pfam" id="PF00535">
    <property type="entry name" value="Glycos_transf_2"/>
    <property type="match status" value="1"/>
</dbReference>
<reference evidence="2" key="1">
    <citation type="submission" date="2020-05" db="EMBL/GenBank/DDBJ databases">
        <authorList>
            <person name="Chiriac C."/>
            <person name="Salcher M."/>
            <person name="Ghai R."/>
            <person name="Kavagutti S V."/>
        </authorList>
    </citation>
    <scope>NUCLEOTIDE SEQUENCE</scope>
</reference>
<gene>
    <name evidence="2" type="ORF">UFOPK4347_01699</name>
</gene>
<proteinExistence type="predicted"/>
<organism evidence="2">
    <name type="scientific">freshwater metagenome</name>
    <dbReference type="NCBI Taxonomy" id="449393"/>
    <lineage>
        <taxon>unclassified sequences</taxon>
        <taxon>metagenomes</taxon>
        <taxon>ecological metagenomes</taxon>
    </lineage>
</organism>
<dbReference type="AlphaFoldDB" id="A0A6J7UQ69"/>
<dbReference type="EMBL" id="CAFBQU010000084">
    <property type="protein sequence ID" value="CAB5068150.1"/>
    <property type="molecule type" value="Genomic_DNA"/>
</dbReference>
<evidence type="ECO:0000313" key="2">
    <source>
        <dbReference type="EMBL" id="CAB5068150.1"/>
    </source>
</evidence>
<protein>
    <submittedName>
        <fullName evidence="2">Unannotated protein</fullName>
    </submittedName>
</protein>
<dbReference type="PANTHER" id="PTHR43179:SF7">
    <property type="entry name" value="RHAMNOSYLTRANSFERASE WBBL"/>
    <property type="match status" value="1"/>
</dbReference>
<dbReference type="PANTHER" id="PTHR43179">
    <property type="entry name" value="RHAMNOSYLTRANSFERASE WBBL"/>
    <property type="match status" value="1"/>
</dbReference>
<dbReference type="InterPro" id="IPR001173">
    <property type="entry name" value="Glyco_trans_2-like"/>
</dbReference>